<dbReference type="RefSeq" id="XP_038078464.1">
    <property type="nucleotide sequence ID" value="XM_038222536.1"/>
</dbReference>
<dbReference type="SUPFAM" id="SSF48452">
    <property type="entry name" value="TPR-like"/>
    <property type="match status" value="1"/>
</dbReference>
<evidence type="ECO:0000313" key="3">
    <source>
        <dbReference type="EnsemblMetazoa" id="XP_038078464.1"/>
    </source>
</evidence>
<dbReference type="PANTHER" id="PTHR28654">
    <property type="entry name" value="AXIN INTERACTOR, DORSALIZATION-ASSOCIATED PROTEIN"/>
    <property type="match status" value="1"/>
</dbReference>
<sequence>MGGTSKVKGRRRSKRGSTRGERKGLKELTKEPKRSGPGKEGRRRSSDKGRETGDAHTKYSVQQLLGQATDCMDTFNYELAQKFLQRALEMEPDNLRVLEVTGNLLVEVGELEKAKQCMGRAITLSPEAGHSKYLYMGQLFEGEEAVQYLVKGIELMKKEKEKQDKQPEAACADNNSSTDRVTDGDIARAYCSMAEIYLTDSCFAEDAEQKCKEYIDKAIDADSDSAEAYQILASYWLSKEDKEQAKKSIEKSLSLWLPKMKALEEEEVNMDGPTLDPINPCPLNYQNRIGTAKILMELEMNEQAEEILEGLLQEDDQVVQVWYMLGLMNVEKTGEEHKAPARFFLNMAKKLYQKIKCDDEQVLMHTEELLTVLGPGEGLDESWPRNQGESSGSDDTEEDVLSSEDEQEGGKTTDGERKGAREGEEQMEH</sequence>
<dbReference type="GO" id="GO:0048264">
    <property type="term" value="P:determination of ventral identity"/>
    <property type="evidence" value="ECO:0007669"/>
    <property type="project" value="TreeGrafter"/>
</dbReference>
<dbReference type="SMART" id="SM00028">
    <property type="entry name" value="TPR"/>
    <property type="match status" value="4"/>
</dbReference>
<keyword evidence="1" id="KW-0802">TPR repeat</keyword>
<dbReference type="InterPro" id="IPR011990">
    <property type="entry name" value="TPR-like_helical_dom_sf"/>
</dbReference>
<feature type="repeat" description="TPR" evidence="1">
    <location>
        <begin position="95"/>
        <end position="128"/>
    </location>
</feature>
<feature type="region of interest" description="Disordered" evidence="2">
    <location>
        <begin position="161"/>
        <end position="180"/>
    </location>
</feature>
<dbReference type="Gene3D" id="1.25.40.10">
    <property type="entry name" value="Tetratricopeptide repeat domain"/>
    <property type="match status" value="2"/>
</dbReference>
<feature type="compositionally biased region" description="Acidic residues" evidence="2">
    <location>
        <begin position="392"/>
        <end position="407"/>
    </location>
</feature>
<evidence type="ECO:0000256" key="1">
    <source>
        <dbReference type="PROSITE-ProRule" id="PRU00339"/>
    </source>
</evidence>
<feature type="compositionally biased region" description="Basic and acidic residues" evidence="2">
    <location>
        <begin position="18"/>
        <end position="57"/>
    </location>
</feature>
<proteinExistence type="predicted"/>
<evidence type="ECO:0000313" key="4">
    <source>
        <dbReference type="Proteomes" id="UP000887568"/>
    </source>
</evidence>
<keyword evidence="4" id="KW-1185">Reference proteome</keyword>
<dbReference type="Proteomes" id="UP000887568">
    <property type="component" value="Unplaced"/>
</dbReference>
<dbReference type="InterPro" id="IPR019734">
    <property type="entry name" value="TPR_rpt"/>
</dbReference>
<dbReference type="CDD" id="cd24142">
    <property type="entry name" value="ACL4-like"/>
    <property type="match status" value="1"/>
</dbReference>
<dbReference type="PROSITE" id="PS50005">
    <property type="entry name" value="TPR"/>
    <property type="match status" value="1"/>
</dbReference>
<feature type="compositionally biased region" description="Basic residues" evidence="2">
    <location>
        <begin position="7"/>
        <end position="17"/>
    </location>
</feature>
<dbReference type="GO" id="GO:0016020">
    <property type="term" value="C:membrane"/>
    <property type="evidence" value="ECO:0007669"/>
    <property type="project" value="TreeGrafter"/>
</dbReference>
<dbReference type="EnsemblMetazoa" id="XM_038222536.1">
    <property type="protein sequence ID" value="XP_038078464.1"/>
    <property type="gene ID" value="LOC119745882"/>
</dbReference>
<accession>A0A914BQM7</accession>
<evidence type="ECO:0000256" key="2">
    <source>
        <dbReference type="SAM" id="MobiDB-lite"/>
    </source>
</evidence>
<dbReference type="GO" id="GO:0035091">
    <property type="term" value="F:phosphatidylinositol binding"/>
    <property type="evidence" value="ECO:0007669"/>
    <property type="project" value="TreeGrafter"/>
</dbReference>
<dbReference type="OrthoDB" id="1914839at2759"/>
<protein>
    <recommendedName>
        <fullName evidence="5">Assembly chaperone of rpl4</fullName>
    </recommendedName>
</protein>
<evidence type="ECO:0008006" key="5">
    <source>
        <dbReference type="Google" id="ProtNLM"/>
    </source>
</evidence>
<name>A0A914BQM7_PATMI</name>
<feature type="compositionally biased region" description="Basic and acidic residues" evidence="2">
    <location>
        <begin position="408"/>
        <end position="429"/>
    </location>
</feature>
<dbReference type="OMA" id="ETYMTDL"/>
<dbReference type="AlphaFoldDB" id="A0A914BQM7"/>
<dbReference type="Pfam" id="PF13181">
    <property type="entry name" value="TPR_8"/>
    <property type="match status" value="3"/>
</dbReference>
<feature type="region of interest" description="Disordered" evidence="2">
    <location>
        <begin position="374"/>
        <end position="429"/>
    </location>
</feature>
<feature type="region of interest" description="Disordered" evidence="2">
    <location>
        <begin position="1"/>
        <end position="58"/>
    </location>
</feature>
<reference evidence="3" key="1">
    <citation type="submission" date="2022-11" db="UniProtKB">
        <authorList>
            <consortium name="EnsemblMetazoa"/>
        </authorList>
    </citation>
    <scope>IDENTIFICATION</scope>
</reference>
<dbReference type="GeneID" id="119745882"/>
<dbReference type="PANTHER" id="PTHR28654:SF1">
    <property type="entry name" value="AXIN INTERACTOR, DORSALIZATION-ASSOCIATED PROTEIN"/>
    <property type="match status" value="1"/>
</dbReference>
<organism evidence="3 4">
    <name type="scientific">Patiria miniata</name>
    <name type="common">Bat star</name>
    <name type="synonym">Asterina miniata</name>
    <dbReference type="NCBI Taxonomy" id="46514"/>
    <lineage>
        <taxon>Eukaryota</taxon>
        <taxon>Metazoa</taxon>
        <taxon>Echinodermata</taxon>
        <taxon>Eleutherozoa</taxon>
        <taxon>Asterozoa</taxon>
        <taxon>Asteroidea</taxon>
        <taxon>Valvatacea</taxon>
        <taxon>Valvatida</taxon>
        <taxon>Asterinidae</taxon>
        <taxon>Patiria</taxon>
    </lineage>
</organism>